<keyword evidence="1" id="KW-0560">Oxidoreductase</keyword>
<protein>
    <submittedName>
        <fullName evidence="3">Nitrite reductase small subunit NirD</fullName>
    </submittedName>
</protein>
<accession>A0ABS6KG44</accession>
<dbReference type="InterPro" id="IPR017881">
    <property type="entry name" value="NirD"/>
</dbReference>
<evidence type="ECO:0000313" key="3">
    <source>
        <dbReference type="EMBL" id="MBU9762512.1"/>
    </source>
</evidence>
<dbReference type="Pfam" id="PF13806">
    <property type="entry name" value="Rieske_2"/>
    <property type="match status" value="1"/>
</dbReference>
<dbReference type="PANTHER" id="PTHR40562:SF1">
    <property type="entry name" value="NITRITE REDUCTASE (NADH) SMALL SUBUNIT"/>
    <property type="match status" value="1"/>
</dbReference>
<organism evidence="3 4">
    <name type="scientific">[Mycobacterium] fortunisiensis</name>
    <dbReference type="NCBI Taxonomy" id="2600579"/>
    <lineage>
        <taxon>Bacteria</taxon>
        <taxon>Bacillati</taxon>
        <taxon>Actinomycetota</taxon>
        <taxon>Actinomycetes</taxon>
        <taxon>Mycobacteriales</taxon>
        <taxon>Mycobacteriaceae</taxon>
        <taxon>Mycolicibacterium</taxon>
    </lineage>
</organism>
<keyword evidence="4" id="KW-1185">Reference proteome</keyword>
<evidence type="ECO:0000313" key="4">
    <source>
        <dbReference type="Proteomes" id="UP000812982"/>
    </source>
</evidence>
<dbReference type="EMBL" id="VOMB01000002">
    <property type="protein sequence ID" value="MBU9762512.1"/>
    <property type="molecule type" value="Genomic_DNA"/>
</dbReference>
<dbReference type="PANTHER" id="PTHR40562">
    <property type="match status" value="1"/>
</dbReference>
<dbReference type="PROSITE" id="PS51300">
    <property type="entry name" value="NIRD"/>
    <property type="match status" value="1"/>
</dbReference>
<gene>
    <name evidence="3" type="primary">nirD</name>
    <name evidence="3" type="ORF">FR943_01420</name>
</gene>
<sequence>MTVLDDRNDVNAGVGQVWTTACAYDFLIPGRGVAVLLPDGAQVALFRLDDGTLHAVGNIDPFSGAAVISRGLTGDRGGRATVQSPIKKQAFAFDDGSCLDDSAVSIPVYRTRVTAEGMVQVAG</sequence>
<proteinExistence type="predicted"/>
<reference evidence="3 4" key="1">
    <citation type="journal article" date="2021" name="Sci. Rep.">
        <title>Phenotypic and genomic hallmarks of a novel, potentially pathogenic rapidly growing Mycobacterium species related to the Mycobacterium fortuitum complex.</title>
        <authorList>
            <person name="Gharbi R."/>
            <person name="Khanna V."/>
            <person name="Frigui W."/>
            <person name="Mhenni B."/>
            <person name="Brosch R."/>
            <person name="Mardassi H."/>
        </authorList>
    </citation>
    <scope>NUCLEOTIDE SEQUENCE [LARGE SCALE GENOMIC DNA]</scope>
    <source>
        <strain evidence="3 4">TNTM28</strain>
    </source>
</reference>
<name>A0ABS6KG44_9MYCO</name>
<evidence type="ECO:0000256" key="1">
    <source>
        <dbReference type="ARBA" id="ARBA00023002"/>
    </source>
</evidence>
<dbReference type="NCBIfam" id="TIGR02378">
    <property type="entry name" value="nirD_assim_sml"/>
    <property type="match status" value="1"/>
</dbReference>
<dbReference type="Proteomes" id="UP000812982">
    <property type="component" value="Unassembled WGS sequence"/>
</dbReference>
<evidence type="ECO:0000259" key="2">
    <source>
        <dbReference type="Pfam" id="PF13806"/>
    </source>
</evidence>
<dbReference type="RefSeq" id="WP_217154502.1">
    <property type="nucleotide sequence ID" value="NZ_VOMB01000002.1"/>
</dbReference>
<feature type="domain" description="Rieske-like [2Fe-2S]" evidence="2">
    <location>
        <begin position="18"/>
        <end position="121"/>
    </location>
</feature>
<dbReference type="CDD" id="cd03529">
    <property type="entry name" value="Rieske_NirD"/>
    <property type="match status" value="1"/>
</dbReference>
<dbReference type="PROSITE" id="PS51257">
    <property type="entry name" value="PROKAR_LIPOPROTEIN"/>
    <property type="match status" value="1"/>
</dbReference>
<comment type="caution">
    <text evidence="3">The sequence shown here is derived from an EMBL/GenBank/DDBJ whole genome shotgun (WGS) entry which is preliminary data.</text>
</comment>
<dbReference type="InterPro" id="IPR012748">
    <property type="entry name" value="Rieske-like_NirD"/>
</dbReference>